<feature type="transmembrane region" description="Helical" evidence="7">
    <location>
        <begin position="65"/>
        <end position="98"/>
    </location>
</feature>
<proteinExistence type="predicted"/>
<keyword evidence="3 7" id="KW-1133">Transmembrane helix</keyword>
<dbReference type="InterPro" id="IPR011020">
    <property type="entry name" value="HTTM-like"/>
</dbReference>
<dbReference type="RefSeq" id="WP_090146963.1">
    <property type="nucleotide sequence ID" value="NZ_FNAN01000002.1"/>
</dbReference>
<dbReference type="Proteomes" id="UP000198748">
    <property type="component" value="Unassembled WGS sequence"/>
</dbReference>
<feature type="transmembrane region" description="Helical" evidence="7">
    <location>
        <begin position="299"/>
        <end position="320"/>
    </location>
</feature>
<dbReference type="STRING" id="659014.SAMN04487996_102379"/>
<dbReference type="Pfam" id="PF22777">
    <property type="entry name" value="VKGC_lumenal_dom"/>
    <property type="match status" value="1"/>
</dbReference>
<dbReference type="OrthoDB" id="341137at2"/>
<evidence type="ECO:0000256" key="4">
    <source>
        <dbReference type="ARBA" id="ARBA00023136"/>
    </source>
</evidence>
<dbReference type="InterPro" id="IPR007782">
    <property type="entry name" value="VKG_COase"/>
</dbReference>
<protein>
    <submittedName>
        <fullName evidence="9">Vitamin K-dependent gamma-carboxylase</fullName>
    </submittedName>
</protein>
<dbReference type="Pfam" id="PF05090">
    <property type="entry name" value="HTTM"/>
    <property type="match status" value="1"/>
</dbReference>
<dbReference type="PANTHER" id="PTHR12639:SF7">
    <property type="entry name" value="HTTM DOMAIN-CONTAINING PROTEIN"/>
    <property type="match status" value="1"/>
</dbReference>
<keyword evidence="10" id="KW-1185">Reference proteome</keyword>
<evidence type="ECO:0000256" key="6">
    <source>
        <dbReference type="ARBA" id="ARBA00023239"/>
    </source>
</evidence>
<feature type="transmembrane region" description="Helical" evidence="7">
    <location>
        <begin position="228"/>
        <end position="261"/>
    </location>
</feature>
<evidence type="ECO:0000256" key="1">
    <source>
        <dbReference type="ARBA" id="ARBA00004127"/>
    </source>
</evidence>
<organism evidence="9 10">
    <name type="scientific">Dyadobacter soli</name>
    <dbReference type="NCBI Taxonomy" id="659014"/>
    <lineage>
        <taxon>Bacteria</taxon>
        <taxon>Pseudomonadati</taxon>
        <taxon>Bacteroidota</taxon>
        <taxon>Cytophagia</taxon>
        <taxon>Cytophagales</taxon>
        <taxon>Spirosomataceae</taxon>
        <taxon>Dyadobacter</taxon>
    </lineage>
</organism>
<evidence type="ECO:0000256" key="7">
    <source>
        <dbReference type="SAM" id="Phobius"/>
    </source>
</evidence>
<dbReference type="EMBL" id="FNAN01000002">
    <property type="protein sequence ID" value="SDD86624.1"/>
    <property type="molecule type" value="Genomic_DNA"/>
</dbReference>
<comment type="subcellular location">
    <subcellularLocation>
        <location evidence="1">Endomembrane system</location>
        <topology evidence="1">Multi-pass membrane protein</topology>
    </subcellularLocation>
</comment>
<dbReference type="SMART" id="SM00752">
    <property type="entry name" value="HTTM"/>
    <property type="match status" value="1"/>
</dbReference>
<dbReference type="InterPro" id="IPR053934">
    <property type="entry name" value="HTTM_dom"/>
</dbReference>
<keyword evidence="5" id="KW-1015">Disulfide bond</keyword>
<evidence type="ECO:0000313" key="10">
    <source>
        <dbReference type="Proteomes" id="UP000198748"/>
    </source>
</evidence>
<evidence type="ECO:0000256" key="2">
    <source>
        <dbReference type="ARBA" id="ARBA00022692"/>
    </source>
</evidence>
<sequence>MRAYLQKYTSAAPLAAFRALFGLMLAISTGRFVALGWVRELYISPRFFFPFYGFEFVKPLGESTYLLFAVCGISALLVAIGWHYRLASIALFLSFTYIELIDKSTYLNHYYFVSVLCFMLVFLPANTLFSVDARRNEALRAGQVPAWCVDSVRMIVCMLYCYAGIAKLNSDWLLEALPMKIWLPAKNDTPLIGPLFNHLETAYIFSWIGCIYDLSVGFLLWNHRTRPFAYASVVVFHLLTSLLFPIGMFPYIMIVTALVFFPAAFHQKIIDRVGRLLAFPPGAIRSAAHYRFPVWLQPVVYAIFALFFVFQITFPFRYLLYPNELFWTEEGYRFSWRVMLMEKAGYTQFTVTDATGKRQIVNNNDFLTRLQEKMMSTQPDMILQYAHMLRDHYAAHGFTQPHVYVDSYVALNGRTGKPLIAPDVDLAQQNDSFRHKSWITPFNNEIKGL</sequence>
<dbReference type="PANTHER" id="PTHR12639">
    <property type="entry name" value="VITAMIN K-DEPENDENT GAMMA-CARBOXYLASE"/>
    <property type="match status" value="1"/>
</dbReference>
<evidence type="ECO:0000259" key="8">
    <source>
        <dbReference type="SMART" id="SM00752"/>
    </source>
</evidence>
<reference evidence="10" key="1">
    <citation type="submission" date="2016-10" db="EMBL/GenBank/DDBJ databases">
        <authorList>
            <person name="Varghese N."/>
            <person name="Submissions S."/>
        </authorList>
    </citation>
    <scope>NUCLEOTIDE SEQUENCE [LARGE SCALE GENOMIC DNA]</scope>
    <source>
        <strain evidence="10">DSM 25329</strain>
    </source>
</reference>
<dbReference type="InterPro" id="IPR053935">
    <property type="entry name" value="VKGC_lumenal_dom"/>
</dbReference>
<feature type="transmembrane region" description="Helical" evidence="7">
    <location>
        <begin position="15"/>
        <end position="38"/>
    </location>
</feature>
<name>A0A1G6Y7Z2_9BACT</name>
<evidence type="ECO:0000256" key="5">
    <source>
        <dbReference type="ARBA" id="ARBA00023157"/>
    </source>
</evidence>
<accession>A0A1G6Y7Z2</accession>
<evidence type="ECO:0000256" key="3">
    <source>
        <dbReference type="ARBA" id="ARBA00022989"/>
    </source>
</evidence>
<keyword evidence="4 7" id="KW-0472">Membrane</keyword>
<dbReference type="AlphaFoldDB" id="A0A1G6Y7Z2"/>
<feature type="domain" description="HTTM-like" evidence="8">
    <location>
        <begin position="6"/>
        <end position="265"/>
    </location>
</feature>
<evidence type="ECO:0000313" key="9">
    <source>
        <dbReference type="EMBL" id="SDD86624.1"/>
    </source>
</evidence>
<dbReference type="GO" id="GO:0008488">
    <property type="term" value="F:gamma-glutamyl carboxylase activity"/>
    <property type="evidence" value="ECO:0007669"/>
    <property type="project" value="InterPro"/>
</dbReference>
<feature type="transmembrane region" description="Helical" evidence="7">
    <location>
        <begin position="202"/>
        <end position="221"/>
    </location>
</feature>
<feature type="transmembrane region" description="Helical" evidence="7">
    <location>
        <begin position="144"/>
        <end position="165"/>
    </location>
</feature>
<feature type="transmembrane region" description="Helical" evidence="7">
    <location>
        <begin position="110"/>
        <end position="132"/>
    </location>
</feature>
<keyword evidence="6" id="KW-0456">Lyase</keyword>
<dbReference type="GO" id="GO:0012505">
    <property type="term" value="C:endomembrane system"/>
    <property type="evidence" value="ECO:0007669"/>
    <property type="project" value="UniProtKB-SubCell"/>
</dbReference>
<dbReference type="GO" id="GO:0019842">
    <property type="term" value="F:vitamin binding"/>
    <property type="evidence" value="ECO:0007669"/>
    <property type="project" value="TreeGrafter"/>
</dbReference>
<gene>
    <name evidence="9" type="ORF">SAMN04487996_102379</name>
</gene>
<keyword evidence="2 7" id="KW-0812">Transmembrane</keyword>